<comment type="caution">
    <text evidence="2">The sequence shown here is derived from an EMBL/GenBank/DDBJ whole genome shotgun (WGS) entry which is preliminary data.</text>
</comment>
<gene>
    <name evidence="2" type="ORF">FQA47_007708</name>
</gene>
<sequence length="76" mass="8325">MAARQSKLCDKGRTVKSDQPEGVGLSSVFRAHQRTLLPAQPGCRLRPSGALICALVQQRMRGCSYSQSRLTPDCLH</sequence>
<organism evidence="2 3">
    <name type="scientific">Oryzias melastigma</name>
    <name type="common">Marine medaka</name>
    <dbReference type="NCBI Taxonomy" id="30732"/>
    <lineage>
        <taxon>Eukaryota</taxon>
        <taxon>Metazoa</taxon>
        <taxon>Chordata</taxon>
        <taxon>Craniata</taxon>
        <taxon>Vertebrata</taxon>
        <taxon>Euteleostomi</taxon>
        <taxon>Actinopterygii</taxon>
        <taxon>Neopterygii</taxon>
        <taxon>Teleostei</taxon>
        <taxon>Neoteleostei</taxon>
        <taxon>Acanthomorphata</taxon>
        <taxon>Ovalentaria</taxon>
        <taxon>Atherinomorphae</taxon>
        <taxon>Beloniformes</taxon>
        <taxon>Adrianichthyidae</taxon>
        <taxon>Oryziinae</taxon>
        <taxon>Oryzias</taxon>
    </lineage>
</organism>
<evidence type="ECO:0000313" key="3">
    <source>
        <dbReference type="Proteomes" id="UP000646548"/>
    </source>
</evidence>
<reference evidence="2" key="1">
    <citation type="journal article" name="BMC Genomics">
        <title>Long-read sequencing and de novo genome assembly of marine medaka (Oryzias melastigma).</title>
        <authorList>
            <person name="Liang P."/>
            <person name="Saqib H.S.A."/>
            <person name="Ni X."/>
            <person name="Shen Y."/>
        </authorList>
    </citation>
    <scope>NUCLEOTIDE SEQUENCE</scope>
    <source>
        <strain evidence="2">Bigg-433</strain>
    </source>
</reference>
<dbReference type="AlphaFoldDB" id="A0A834KZL9"/>
<feature type="compositionally biased region" description="Basic and acidic residues" evidence="1">
    <location>
        <begin position="7"/>
        <end position="19"/>
    </location>
</feature>
<protein>
    <submittedName>
        <fullName evidence="2">Uncharacterized protein</fullName>
    </submittedName>
</protein>
<dbReference type="EMBL" id="WKFB01000089">
    <property type="protein sequence ID" value="KAF6736317.1"/>
    <property type="molecule type" value="Genomic_DNA"/>
</dbReference>
<dbReference type="Proteomes" id="UP000646548">
    <property type="component" value="Unassembled WGS sequence"/>
</dbReference>
<feature type="region of interest" description="Disordered" evidence="1">
    <location>
        <begin position="1"/>
        <end position="21"/>
    </location>
</feature>
<proteinExistence type="predicted"/>
<accession>A0A834KZL9</accession>
<name>A0A834KZL9_ORYME</name>
<evidence type="ECO:0000313" key="2">
    <source>
        <dbReference type="EMBL" id="KAF6736317.1"/>
    </source>
</evidence>
<evidence type="ECO:0000256" key="1">
    <source>
        <dbReference type="SAM" id="MobiDB-lite"/>
    </source>
</evidence>